<comment type="caution">
    <text evidence="2">The sequence shown here is derived from an EMBL/GenBank/DDBJ whole genome shotgun (WGS) entry which is preliminary data.</text>
</comment>
<dbReference type="RefSeq" id="WP_106457707.1">
    <property type="nucleotide sequence ID" value="NZ_PXOH01000016.1"/>
</dbReference>
<feature type="transmembrane region" description="Helical" evidence="1">
    <location>
        <begin position="14"/>
        <end position="33"/>
    </location>
</feature>
<evidence type="ECO:0000313" key="3">
    <source>
        <dbReference type="Proteomes" id="UP000239001"/>
    </source>
</evidence>
<evidence type="ECO:0000256" key="1">
    <source>
        <dbReference type="SAM" id="Phobius"/>
    </source>
</evidence>
<accession>A0A2T1LW21</accession>
<sequence length="68" mass="7831">MLALEEKTKIVRNYFLTSALVIFTSVVVTDLFYSPIRIGQQEKLENYSNYVTAGLVSYTVNYCQKIKD</sequence>
<name>A0A2T1LW21_9CHRO</name>
<dbReference type="EMBL" id="PXOH01000016">
    <property type="protein sequence ID" value="PSF36061.1"/>
    <property type="molecule type" value="Genomic_DNA"/>
</dbReference>
<dbReference type="Proteomes" id="UP000239001">
    <property type="component" value="Unassembled WGS sequence"/>
</dbReference>
<protein>
    <submittedName>
        <fullName evidence="2">Uncharacterized protein</fullName>
    </submittedName>
</protein>
<evidence type="ECO:0000313" key="2">
    <source>
        <dbReference type="EMBL" id="PSF36061.1"/>
    </source>
</evidence>
<organism evidence="2 3">
    <name type="scientific">Aphanothece hegewaldii CCALA 016</name>
    <dbReference type="NCBI Taxonomy" id="2107694"/>
    <lineage>
        <taxon>Bacteria</taxon>
        <taxon>Bacillati</taxon>
        <taxon>Cyanobacteriota</taxon>
        <taxon>Cyanophyceae</taxon>
        <taxon>Oscillatoriophycideae</taxon>
        <taxon>Chroococcales</taxon>
        <taxon>Aphanothecaceae</taxon>
        <taxon>Aphanothece</taxon>
    </lineage>
</organism>
<keyword evidence="1" id="KW-0812">Transmembrane</keyword>
<reference evidence="2 3" key="2">
    <citation type="submission" date="2018-03" db="EMBL/GenBank/DDBJ databases">
        <authorList>
            <person name="Keele B.F."/>
        </authorList>
    </citation>
    <scope>NUCLEOTIDE SEQUENCE [LARGE SCALE GENOMIC DNA]</scope>
    <source>
        <strain evidence="2 3">CCALA 016</strain>
    </source>
</reference>
<gene>
    <name evidence="2" type="ORF">C7H19_15070</name>
</gene>
<keyword evidence="3" id="KW-1185">Reference proteome</keyword>
<proteinExistence type="predicted"/>
<reference evidence="2 3" key="1">
    <citation type="submission" date="2018-03" db="EMBL/GenBank/DDBJ databases">
        <title>The ancient ancestry and fast evolution of plastids.</title>
        <authorList>
            <person name="Moore K.R."/>
            <person name="Magnabosco C."/>
            <person name="Momper L."/>
            <person name="Gold D.A."/>
            <person name="Bosak T."/>
            <person name="Fournier G.P."/>
        </authorList>
    </citation>
    <scope>NUCLEOTIDE SEQUENCE [LARGE SCALE GENOMIC DNA]</scope>
    <source>
        <strain evidence="2 3">CCALA 016</strain>
    </source>
</reference>
<keyword evidence="1" id="KW-0472">Membrane</keyword>
<dbReference type="AlphaFoldDB" id="A0A2T1LW21"/>
<keyword evidence="1" id="KW-1133">Transmembrane helix</keyword>